<comment type="catalytic activity">
    <reaction evidence="14">
        <text>pyruvate + ATP + H2O = phosphoenolpyruvate + AMP + phosphate + 2 H(+)</text>
        <dbReference type="Rhea" id="RHEA:11364"/>
        <dbReference type="ChEBI" id="CHEBI:15361"/>
        <dbReference type="ChEBI" id="CHEBI:15377"/>
        <dbReference type="ChEBI" id="CHEBI:15378"/>
        <dbReference type="ChEBI" id="CHEBI:30616"/>
        <dbReference type="ChEBI" id="CHEBI:43474"/>
        <dbReference type="ChEBI" id="CHEBI:58702"/>
        <dbReference type="ChEBI" id="CHEBI:456215"/>
        <dbReference type="EC" id="2.7.9.2"/>
    </reaction>
</comment>
<dbReference type="AlphaFoldDB" id="A0A4R7K782"/>
<keyword evidence="9" id="KW-0547">Nucleotide-binding</keyword>
<dbReference type="GO" id="GO:0046872">
    <property type="term" value="F:metal ion binding"/>
    <property type="evidence" value="ECO:0007669"/>
    <property type="project" value="UniProtKB-KW"/>
</dbReference>
<evidence type="ECO:0000256" key="7">
    <source>
        <dbReference type="ARBA" id="ARBA00022679"/>
    </source>
</evidence>
<keyword evidence="16" id="KW-0670">Pyruvate</keyword>
<keyword evidence="11" id="KW-0067">ATP-binding</keyword>
<comment type="caution">
    <text evidence="16">The sequence shown here is derived from an EMBL/GenBank/DDBJ whole genome shotgun (WGS) entry which is preliminary data.</text>
</comment>
<evidence type="ECO:0000256" key="13">
    <source>
        <dbReference type="ARBA" id="ARBA00033470"/>
    </source>
</evidence>
<keyword evidence="12" id="KW-0460">Magnesium</keyword>
<evidence type="ECO:0000313" key="16">
    <source>
        <dbReference type="EMBL" id="TDT47155.1"/>
    </source>
</evidence>
<keyword evidence="10 16" id="KW-0418">Kinase</keyword>
<keyword evidence="17" id="KW-1185">Reference proteome</keyword>
<reference evidence="16 17" key="1">
    <citation type="submission" date="2019-03" db="EMBL/GenBank/DDBJ databases">
        <title>Genomic Encyclopedia of Archaeal and Bacterial Type Strains, Phase II (KMG-II): from individual species to whole genera.</title>
        <authorList>
            <person name="Goeker M."/>
        </authorList>
    </citation>
    <scope>NUCLEOTIDE SEQUENCE [LARGE SCALE GENOMIC DNA]</scope>
    <source>
        <strain evidence="16 17">DSM 25233</strain>
    </source>
</reference>
<dbReference type="PANTHER" id="PTHR43030:SF1">
    <property type="entry name" value="PHOSPHOENOLPYRUVATE SYNTHASE"/>
    <property type="match status" value="1"/>
</dbReference>
<dbReference type="InterPro" id="IPR002192">
    <property type="entry name" value="PPDK_AMP/ATP-bd"/>
</dbReference>
<evidence type="ECO:0000256" key="1">
    <source>
        <dbReference type="ARBA" id="ARBA00001946"/>
    </source>
</evidence>
<dbReference type="EC" id="2.7.9.2" evidence="5"/>
<dbReference type="EMBL" id="SOAY01000010">
    <property type="protein sequence ID" value="TDT47155.1"/>
    <property type="molecule type" value="Genomic_DNA"/>
</dbReference>
<name>A0A4R7K782_9FLAO</name>
<keyword evidence="7" id="KW-0808">Transferase</keyword>
<evidence type="ECO:0000256" key="8">
    <source>
        <dbReference type="ARBA" id="ARBA00022723"/>
    </source>
</evidence>
<dbReference type="GO" id="GO:0005524">
    <property type="term" value="F:ATP binding"/>
    <property type="evidence" value="ECO:0007669"/>
    <property type="project" value="UniProtKB-KW"/>
</dbReference>
<dbReference type="Pfam" id="PF01326">
    <property type="entry name" value="PPDK_N"/>
    <property type="match status" value="1"/>
</dbReference>
<dbReference type="GO" id="GO:0008986">
    <property type="term" value="F:pyruvate, water dikinase activity"/>
    <property type="evidence" value="ECO:0007669"/>
    <property type="project" value="UniProtKB-EC"/>
</dbReference>
<comment type="cofactor">
    <cofactor evidence="1">
        <name>Mg(2+)</name>
        <dbReference type="ChEBI" id="CHEBI:18420"/>
    </cofactor>
</comment>
<feature type="domain" description="Pyruvate phosphate dikinase AMP/ATP-binding" evidence="15">
    <location>
        <begin position="643"/>
        <end position="965"/>
    </location>
</feature>
<dbReference type="Gene3D" id="3.30.470.20">
    <property type="entry name" value="ATP-grasp fold, B domain"/>
    <property type="match status" value="1"/>
</dbReference>
<evidence type="ECO:0000256" key="6">
    <source>
        <dbReference type="ARBA" id="ARBA00021623"/>
    </source>
</evidence>
<keyword evidence="8" id="KW-0479">Metal-binding</keyword>
<evidence type="ECO:0000256" key="4">
    <source>
        <dbReference type="ARBA" id="ARBA00007837"/>
    </source>
</evidence>
<evidence type="ECO:0000259" key="15">
    <source>
        <dbReference type="Pfam" id="PF01326"/>
    </source>
</evidence>
<evidence type="ECO:0000256" key="12">
    <source>
        <dbReference type="ARBA" id="ARBA00022842"/>
    </source>
</evidence>
<gene>
    <name evidence="16" type="ORF">CLV90_1227</name>
</gene>
<evidence type="ECO:0000256" key="3">
    <source>
        <dbReference type="ARBA" id="ARBA00004742"/>
    </source>
</evidence>
<evidence type="ECO:0000256" key="14">
    <source>
        <dbReference type="ARBA" id="ARBA00047700"/>
    </source>
</evidence>
<dbReference type="Gene3D" id="3.50.30.10">
    <property type="entry name" value="Phosphohistidine domain"/>
    <property type="match status" value="1"/>
</dbReference>
<evidence type="ECO:0000256" key="2">
    <source>
        <dbReference type="ARBA" id="ARBA00002988"/>
    </source>
</evidence>
<dbReference type="Gene3D" id="3.30.1490.20">
    <property type="entry name" value="ATP-grasp fold, A domain"/>
    <property type="match status" value="1"/>
</dbReference>
<accession>A0A4R7K782</accession>
<dbReference type="InterPro" id="IPR006319">
    <property type="entry name" value="PEP_synth"/>
</dbReference>
<organism evidence="16 17">
    <name type="scientific">Maribacter spongiicola</name>
    <dbReference type="NCBI Taxonomy" id="1206753"/>
    <lineage>
        <taxon>Bacteria</taxon>
        <taxon>Pseudomonadati</taxon>
        <taxon>Bacteroidota</taxon>
        <taxon>Flavobacteriia</taxon>
        <taxon>Flavobacteriales</taxon>
        <taxon>Flavobacteriaceae</taxon>
        <taxon>Maribacter</taxon>
    </lineage>
</organism>
<evidence type="ECO:0000256" key="5">
    <source>
        <dbReference type="ARBA" id="ARBA00011996"/>
    </source>
</evidence>
<comment type="pathway">
    <text evidence="3">Carbohydrate biosynthesis; gluconeogenesis.</text>
</comment>
<dbReference type="PANTHER" id="PTHR43030">
    <property type="entry name" value="PHOSPHOENOLPYRUVATE SYNTHASE"/>
    <property type="match status" value="1"/>
</dbReference>
<sequence length="991" mass="111504">MVQLHTTFGKQTNIIQLKNSKLKSFFGILFTALFAFIYTSQAQSPIAADKIEALVIKYKNDIRGPYKDIRWFCTDGSIRQPKDPCPDNIGPGVQHARYKDEVVTLGKSNHIYLGQILAYTTIDELWDTDHNHSRLKQYQLDKYLRLVDDGWINQKGQFYRGSVQVEDEEAWGIDFYKSILSKDAVVANNFYFIRQSLKDIPHNGDDNVAQLMRSESKVISDLFVPFMDLRTKIHSQPEKSDIQKVIDFKAKNQKSFTTDLNKKLDGLVATMNTFFKPVDVQSLLNKSKLVKGTILGDKVQSFVDGRANNETPSYSVNETAQLLLEIREELLTEKRPLARLQLLDISLKLEELLFQNAPNWEPTTVSGQLEKICALTTASVGAGYLELWEWEQISGALSKFNQDQLSLAELTQVLETARAAVEWSAAMVKANYQEVVNTYTTFEPKTYAFIDDRIRGSVALHLGQSVGELGDFISKESALTNKVMDVTNQSTFRGLNPGYAFGELVVVDGSSEDVEVSADKIYIFQRSPSDLKPVAGIATVAEGNMVSHVQLLARNLGIPNAALSDQNLQSLKKYSGDRVFYAVSNKGNVILKPESQMTDQERGLFIKKKRNTDKIEVPVEKIQLCNTGVLNMRDVDASDSGALCGPKAANLGQLKKMFPEQVVEGLVIPFGIFRDHMDQQMPGENNSYWEYLNAMFKEAERMRNADVPEPEVENYQLRQLETLRGAIKKMPLKEDFMNQLETKFKSVLGSDFGKIPVFLRSDTNMEDLKEFTGAGLNLTLFNVLDKEKVLEGIKDVWASPYTERSFKWRQVYLLNPENVFPSILVIPSVDVDYSGVLITKGINSGNDKDLTVAFSRGAGGAVDGQSAETYTIYDGNGYRLLAPAREPMYTTLPVTGGTGKKVATFQNRVVNERNMKDIKTLTKTIRETLPKETNSDYEGAYDVELGFKEDKLWLFQIRPFVENKKALSSGYLESITPKINTEKEISLTTKL</sequence>
<evidence type="ECO:0000256" key="11">
    <source>
        <dbReference type="ARBA" id="ARBA00022840"/>
    </source>
</evidence>
<proteinExistence type="inferred from homology"/>
<dbReference type="RefSeq" id="WP_243835271.1">
    <property type="nucleotide sequence ID" value="NZ_SOAY01000010.1"/>
</dbReference>
<dbReference type="InterPro" id="IPR013815">
    <property type="entry name" value="ATP_grasp_subdomain_1"/>
</dbReference>
<evidence type="ECO:0000313" key="17">
    <source>
        <dbReference type="Proteomes" id="UP000294749"/>
    </source>
</evidence>
<comment type="similarity">
    <text evidence="4">Belongs to the PEP-utilizing enzyme family.</text>
</comment>
<dbReference type="SUPFAM" id="SSF56059">
    <property type="entry name" value="Glutathione synthetase ATP-binding domain-like"/>
    <property type="match status" value="1"/>
</dbReference>
<dbReference type="Proteomes" id="UP000294749">
    <property type="component" value="Unassembled WGS sequence"/>
</dbReference>
<evidence type="ECO:0000256" key="10">
    <source>
        <dbReference type="ARBA" id="ARBA00022777"/>
    </source>
</evidence>
<comment type="function">
    <text evidence="2">Catalyzes the phosphorylation of pyruvate to phosphoenolpyruvate.</text>
</comment>
<protein>
    <recommendedName>
        <fullName evidence="6">Phosphoenolpyruvate synthase</fullName>
        <ecNumber evidence="5">2.7.9.2</ecNumber>
    </recommendedName>
    <alternativeName>
        <fullName evidence="13">Pyruvate, water dikinase</fullName>
    </alternativeName>
</protein>
<evidence type="ECO:0000256" key="9">
    <source>
        <dbReference type="ARBA" id="ARBA00022741"/>
    </source>
</evidence>